<dbReference type="EMBL" id="BAAANY010000020">
    <property type="protein sequence ID" value="GAA1694006.1"/>
    <property type="molecule type" value="Genomic_DNA"/>
</dbReference>
<gene>
    <name evidence="2" type="ORF">GCM10009765_49090</name>
</gene>
<organism evidence="2 3">
    <name type="scientific">Fodinicola feengrottensis</name>
    <dbReference type="NCBI Taxonomy" id="435914"/>
    <lineage>
        <taxon>Bacteria</taxon>
        <taxon>Bacillati</taxon>
        <taxon>Actinomycetota</taxon>
        <taxon>Actinomycetes</taxon>
        <taxon>Mycobacteriales</taxon>
        <taxon>Fodinicola</taxon>
    </lineage>
</organism>
<accession>A0ABN2HUZ2</accession>
<dbReference type="InterPro" id="IPR029058">
    <property type="entry name" value="AB_hydrolase_fold"/>
</dbReference>
<protein>
    <recommendedName>
        <fullName evidence="1">KANL3/Tex30 alpha/beta hydrolase-like domain-containing protein</fullName>
    </recommendedName>
</protein>
<name>A0ABN2HUZ2_9ACTN</name>
<comment type="caution">
    <text evidence="2">The sequence shown here is derived from an EMBL/GenBank/DDBJ whole genome shotgun (WGS) entry which is preliminary data.</text>
</comment>
<feature type="domain" description="KANL3/Tex30 alpha/beta hydrolase-like" evidence="1">
    <location>
        <begin position="29"/>
        <end position="206"/>
    </location>
</feature>
<dbReference type="SUPFAM" id="SSF53474">
    <property type="entry name" value="alpha/beta-Hydrolases"/>
    <property type="match status" value="1"/>
</dbReference>
<dbReference type="Pfam" id="PF20408">
    <property type="entry name" value="Abhydrolase_11"/>
    <property type="match status" value="1"/>
</dbReference>
<dbReference type="Proteomes" id="UP001500618">
    <property type="component" value="Unassembled WGS sequence"/>
</dbReference>
<dbReference type="InterPro" id="IPR046879">
    <property type="entry name" value="KANL3/Tex30_Abhydrolase"/>
</dbReference>
<dbReference type="PANTHER" id="PTHR13136">
    <property type="entry name" value="TESTIS DEVELOPMENT PROTEIN PRTD"/>
    <property type="match status" value="1"/>
</dbReference>
<keyword evidence="3" id="KW-1185">Reference proteome</keyword>
<reference evidence="2 3" key="1">
    <citation type="journal article" date="2019" name="Int. J. Syst. Evol. Microbiol.">
        <title>The Global Catalogue of Microorganisms (GCM) 10K type strain sequencing project: providing services to taxonomists for standard genome sequencing and annotation.</title>
        <authorList>
            <consortium name="The Broad Institute Genomics Platform"/>
            <consortium name="The Broad Institute Genome Sequencing Center for Infectious Disease"/>
            <person name="Wu L."/>
            <person name="Ma J."/>
        </authorList>
    </citation>
    <scope>NUCLEOTIDE SEQUENCE [LARGE SCALE GENOMIC DNA]</scope>
    <source>
        <strain evidence="2 3">JCM 14718</strain>
    </source>
</reference>
<evidence type="ECO:0000313" key="2">
    <source>
        <dbReference type="EMBL" id="GAA1694006.1"/>
    </source>
</evidence>
<dbReference type="PANTHER" id="PTHR13136:SF11">
    <property type="entry name" value="TESTIS-EXPRESSED PROTEIN 30"/>
    <property type="match status" value="1"/>
</dbReference>
<dbReference type="InterPro" id="IPR026555">
    <property type="entry name" value="NSL3/Tex30"/>
</dbReference>
<sequence>MDVTEPTEIETPSGIAGVHWQAPRGAAGLLVLGHGAGGGVDARDIVAVAKGAVESGFAVARLTQPYRMAGRKAPAPAAQLDAAMAAVVAELVRKHRTLRGKPLILGGRSSGARVACRTAASVGAAGVLALAFPLHPPGKPEKSRAEELLGVDVPVLVVQGERDPFGAPDEFRALKLPSTVRLHVAAAADHGLKVPKAHPPALPDVVTTATAWLAARL</sequence>
<dbReference type="Gene3D" id="3.40.50.1820">
    <property type="entry name" value="alpha/beta hydrolase"/>
    <property type="match status" value="1"/>
</dbReference>
<dbReference type="RefSeq" id="WP_344312821.1">
    <property type="nucleotide sequence ID" value="NZ_BAAANY010000020.1"/>
</dbReference>
<proteinExistence type="predicted"/>
<evidence type="ECO:0000313" key="3">
    <source>
        <dbReference type="Proteomes" id="UP001500618"/>
    </source>
</evidence>
<evidence type="ECO:0000259" key="1">
    <source>
        <dbReference type="Pfam" id="PF20408"/>
    </source>
</evidence>